<keyword evidence="3 5" id="KW-1133">Transmembrane helix</keyword>
<feature type="transmembrane region" description="Helical" evidence="5">
    <location>
        <begin position="154"/>
        <end position="172"/>
    </location>
</feature>
<dbReference type="Pfam" id="PF04140">
    <property type="entry name" value="ICMT"/>
    <property type="match status" value="1"/>
</dbReference>
<proteinExistence type="inferred from homology"/>
<dbReference type="EMBL" id="JAUKUD010000001">
    <property type="protein sequence ID" value="KAK0752982.1"/>
    <property type="molecule type" value="Genomic_DNA"/>
</dbReference>
<keyword evidence="5" id="KW-0256">Endoplasmic reticulum</keyword>
<keyword evidence="4 5" id="KW-0472">Membrane</keyword>
<organism evidence="7 8">
    <name type="scientific">Schizothecium vesticola</name>
    <dbReference type="NCBI Taxonomy" id="314040"/>
    <lineage>
        <taxon>Eukaryota</taxon>
        <taxon>Fungi</taxon>
        <taxon>Dikarya</taxon>
        <taxon>Ascomycota</taxon>
        <taxon>Pezizomycotina</taxon>
        <taxon>Sordariomycetes</taxon>
        <taxon>Sordariomycetidae</taxon>
        <taxon>Sordariales</taxon>
        <taxon>Schizotheciaceae</taxon>
        <taxon>Schizothecium</taxon>
    </lineage>
</organism>
<comment type="caution">
    <text evidence="7">The sequence shown here is derived from an EMBL/GenBank/DDBJ whole genome shotgun (WGS) entry which is preliminary data.</text>
</comment>
<name>A0AA40F845_9PEZI</name>
<dbReference type="GO" id="GO:0004671">
    <property type="term" value="F:protein C-terminal S-isoprenylcysteine carboxyl O-methyltransferase activity"/>
    <property type="evidence" value="ECO:0007669"/>
    <property type="project" value="UniProtKB-EC"/>
</dbReference>
<keyword evidence="8" id="KW-1185">Reference proteome</keyword>
<evidence type="ECO:0000256" key="4">
    <source>
        <dbReference type="ARBA" id="ARBA00023136"/>
    </source>
</evidence>
<dbReference type="Gene3D" id="1.20.120.1630">
    <property type="match status" value="1"/>
</dbReference>
<protein>
    <recommendedName>
        <fullName evidence="5">Protein-S-isoprenylcysteine O-methyltransferase</fullName>
        <ecNumber evidence="5">2.1.1.100</ecNumber>
    </recommendedName>
</protein>
<keyword evidence="2 5" id="KW-0812">Transmembrane</keyword>
<keyword evidence="5" id="KW-0489">Methyltransferase</keyword>
<dbReference type="PANTHER" id="PTHR12714">
    <property type="entry name" value="PROTEIN-S ISOPRENYLCYSTEINE O-METHYLTRANSFERASE"/>
    <property type="match status" value="1"/>
</dbReference>
<dbReference type="Proteomes" id="UP001172155">
    <property type="component" value="Unassembled WGS sequence"/>
</dbReference>
<feature type="signal peptide" evidence="6">
    <location>
        <begin position="1"/>
        <end position="22"/>
    </location>
</feature>
<dbReference type="PANTHER" id="PTHR12714:SF9">
    <property type="entry name" value="PROTEIN-S-ISOPRENYLCYSTEINE O-METHYLTRANSFERASE"/>
    <property type="match status" value="1"/>
</dbReference>
<keyword evidence="5" id="KW-0808">Transferase</keyword>
<keyword evidence="5" id="KW-0949">S-adenosyl-L-methionine</keyword>
<evidence type="ECO:0000256" key="3">
    <source>
        <dbReference type="ARBA" id="ARBA00022989"/>
    </source>
</evidence>
<dbReference type="InterPro" id="IPR007269">
    <property type="entry name" value="ICMT_MeTrfase"/>
</dbReference>
<feature type="transmembrane region" description="Helical" evidence="5">
    <location>
        <begin position="193"/>
        <end position="211"/>
    </location>
</feature>
<evidence type="ECO:0000256" key="6">
    <source>
        <dbReference type="SAM" id="SignalP"/>
    </source>
</evidence>
<comment type="catalytic activity">
    <reaction evidence="5">
        <text>[protein]-C-terminal S-[(2E,6E)-farnesyl]-L-cysteine + S-adenosyl-L-methionine = [protein]-C-terminal S-[(2E,6E)-farnesyl]-L-cysteine methyl ester + S-adenosyl-L-homocysteine</text>
        <dbReference type="Rhea" id="RHEA:21672"/>
        <dbReference type="Rhea" id="RHEA-COMP:12125"/>
        <dbReference type="Rhea" id="RHEA-COMP:12126"/>
        <dbReference type="ChEBI" id="CHEBI:57856"/>
        <dbReference type="ChEBI" id="CHEBI:59789"/>
        <dbReference type="ChEBI" id="CHEBI:90510"/>
        <dbReference type="ChEBI" id="CHEBI:90511"/>
        <dbReference type="EC" id="2.1.1.100"/>
    </reaction>
</comment>
<feature type="transmembrane region" description="Helical" evidence="5">
    <location>
        <begin position="63"/>
        <end position="85"/>
    </location>
</feature>
<feature type="transmembrane region" description="Helical" evidence="5">
    <location>
        <begin position="106"/>
        <end position="124"/>
    </location>
</feature>
<evidence type="ECO:0000313" key="8">
    <source>
        <dbReference type="Proteomes" id="UP001172155"/>
    </source>
</evidence>
<comment type="similarity">
    <text evidence="5">Belongs to the class VI-like SAM-binding methyltransferase superfamily. Isoprenylcysteine carboxyl methyltransferase family.</text>
</comment>
<sequence length="240" mass="26010">MPFPPSLSQATFATAVLASAAGCIIGLTPPNPSPPSTAAGTPPAPTTLSRLRHFITNGNLNNVILAPIAVLSLHTVGLALTHPLTPSWIPTTARLNPRRISWSTDTAVPLALLLCVGIPLRLIAFRTLGDSFTFKLATPKRGLVTTGVYRYLQHPSYTGAAVIFVAPMVLLYRDDGAMGCWMPEGVGRVVERVVAPLVAAGMLTLMGMRVVEEERMLRGRFGEEWERWTEGTARFVPWLW</sequence>
<accession>A0AA40F845</accession>
<gene>
    <name evidence="7" type="ORF">B0T18DRAFT_385118</name>
</gene>
<evidence type="ECO:0000313" key="7">
    <source>
        <dbReference type="EMBL" id="KAK0752982.1"/>
    </source>
</evidence>
<feature type="chain" id="PRO_5041303387" description="Protein-S-isoprenylcysteine O-methyltransferase" evidence="6">
    <location>
        <begin position="23"/>
        <end position="240"/>
    </location>
</feature>
<dbReference type="GO" id="GO:0032259">
    <property type="term" value="P:methylation"/>
    <property type="evidence" value="ECO:0007669"/>
    <property type="project" value="UniProtKB-KW"/>
</dbReference>
<evidence type="ECO:0000256" key="2">
    <source>
        <dbReference type="ARBA" id="ARBA00022692"/>
    </source>
</evidence>
<dbReference type="EC" id="2.1.1.100" evidence="5"/>
<evidence type="ECO:0000256" key="1">
    <source>
        <dbReference type="ARBA" id="ARBA00004141"/>
    </source>
</evidence>
<reference evidence="7" key="1">
    <citation type="submission" date="2023-06" db="EMBL/GenBank/DDBJ databases">
        <title>Genome-scale phylogeny and comparative genomics of the fungal order Sordariales.</title>
        <authorList>
            <consortium name="Lawrence Berkeley National Laboratory"/>
            <person name="Hensen N."/>
            <person name="Bonometti L."/>
            <person name="Westerberg I."/>
            <person name="Brannstrom I.O."/>
            <person name="Guillou S."/>
            <person name="Cros-Aarteil S."/>
            <person name="Calhoun S."/>
            <person name="Haridas S."/>
            <person name="Kuo A."/>
            <person name="Mondo S."/>
            <person name="Pangilinan J."/>
            <person name="Riley R."/>
            <person name="LaButti K."/>
            <person name="Andreopoulos B."/>
            <person name="Lipzen A."/>
            <person name="Chen C."/>
            <person name="Yanf M."/>
            <person name="Daum C."/>
            <person name="Ng V."/>
            <person name="Clum A."/>
            <person name="Steindorff A."/>
            <person name="Ohm R."/>
            <person name="Martin F."/>
            <person name="Silar P."/>
            <person name="Natvig D."/>
            <person name="Lalanne C."/>
            <person name="Gautier V."/>
            <person name="Ament-velasquez S.L."/>
            <person name="Kruys A."/>
            <person name="Hutchinson M.I."/>
            <person name="Powell A.J."/>
            <person name="Barry K."/>
            <person name="Miller A.N."/>
            <person name="Grigoriev I.V."/>
            <person name="Debuchy R."/>
            <person name="Gladieux P."/>
            <person name="Thoren M.H."/>
            <person name="Johannesson H."/>
        </authorList>
    </citation>
    <scope>NUCLEOTIDE SEQUENCE</scope>
    <source>
        <strain evidence="7">SMH3187-1</strain>
    </source>
</reference>
<dbReference type="GO" id="GO:0005789">
    <property type="term" value="C:endoplasmic reticulum membrane"/>
    <property type="evidence" value="ECO:0007669"/>
    <property type="project" value="UniProtKB-SubCell"/>
</dbReference>
<dbReference type="AlphaFoldDB" id="A0AA40F845"/>
<evidence type="ECO:0000256" key="5">
    <source>
        <dbReference type="RuleBase" id="RU362022"/>
    </source>
</evidence>
<comment type="subcellular location">
    <subcellularLocation>
        <location evidence="5">Endoplasmic reticulum membrane</location>
        <topology evidence="5">Multi-pass membrane protein</topology>
    </subcellularLocation>
    <subcellularLocation>
        <location evidence="1">Membrane</location>
        <topology evidence="1">Multi-pass membrane protein</topology>
    </subcellularLocation>
</comment>
<keyword evidence="6" id="KW-0732">Signal</keyword>